<feature type="domain" description="PglD N-terminal" evidence="4">
    <location>
        <begin position="11"/>
        <end position="90"/>
    </location>
</feature>
<dbReference type="SUPFAM" id="SSF51161">
    <property type="entry name" value="Trimeric LpxA-like enzymes"/>
    <property type="match status" value="1"/>
</dbReference>
<name>R9PTP1_AGAAL</name>
<feature type="site" description="Increases basicity of active site His" evidence="2">
    <location>
        <position position="146"/>
    </location>
</feature>
<dbReference type="Gene3D" id="3.40.50.20">
    <property type="match status" value="1"/>
</dbReference>
<feature type="binding site" evidence="3">
    <location>
        <position position="78"/>
    </location>
    <ligand>
        <name>substrate</name>
    </ligand>
</feature>
<dbReference type="CDD" id="cd03360">
    <property type="entry name" value="LbH_AT_putative"/>
    <property type="match status" value="1"/>
</dbReference>
<feature type="binding site" evidence="3">
    <location>
        <position position="154"/>
    </location>
    <ligand>
        <name>acetyl-CoA</name>
        <dbReference type="ChEBI" id="CHEBI:57288"/>
    </ligand>
</feature>
<proteinExistence type="inferred from homology"/>
<dbReference type="Gene3D" id="2.160.10.10">
    <property type="entry name" value="Hexapeptide repeat proteins"/>
    <property type="match status" value="1"/>
</dbReference>
<comment type="similarity">
    <text evidence="1">Belongs to the transferase hexapeptide repeat family.</text>
</comment>
<evidence type="ECO:0000256" key="2">
    <source>
        <dbReference type="PIRSR" id="PIRSR620019-1"/>
    </source>
</evidence>
<evidence type="ECO:0000256" key="1">
    <source>
        <dbReference type="ARBA" id="ARBA00007274"/>
    </source>
</evidence>
<dbReference type="NCBIfam" id="TIGR03570">
    <property type="entry name" value="NeuD_NnaD"/>
    <property type="match status" value="1"/>
</dbReference>
<accession>R9PTP1</accession>
<sequence length="218" mass="23037">MEIISLAKQCLVVGCGSHASSVISVLESVDYEIVGLVDTSKVFDPEEEKSGYKVISTLEIVLKNQAKYKHFACFVAIGDNITRKLVFDQLVFAGFSLPNAISKYAVVDRTVEMGGGNIVFHNAIINANSILGNNNIVNSGVIIEHDCVIKDHSHLAPRSVLCGGGIISSLVFLGASSTVIPSITISESITVGAGAVVIKSTSKIGSSLIGVPAKEYRQ</sequence>
<dbReference type="Proteomes" id="UP000014461">
    <property type="component" value="Unassembled WGS sequence"/>
</dbReference>
<reference evidence="5" key="1">
    <citation type="journal article" date="2013" name="Genome Announc.">
        <title>Draft Genome Sequence of Agarivorans albus Strain MKT 106T, an Agarolytic Marine Bacterium.</title>
        <authorList>
            <person name="Yasuike M."/>
            <person name="Nakamura Y."/>
            <person name="Kai W."/>
            <person name="Fujiwara A."/>
            <person name="Fukui Y."/>
            <person name="Satomi M."/>
            <person name="Sano M."/>
        </authorList>
    </citation>
    <scope>NUCLEOTIDE SEQUENCE [LARGE SCALE GENOMIC DNA]</scope>
</reference>
<evidence type="ECO:0000256" key="3">
    <source>
        <dbReference type="PIRSR" id="PIRSR620019-2"/>
    </source>
</evidence>
<evidence type="ECO:0000259" key="4">
    <source>
        <dbReference type="Pfam" id="PF17836"/>
    </source>
</evidence>
<dbReference type="EMBL" id="BARX01000019">
    <property type="protein sequence ID" value="GAD02761.1"/>
    <property type="molecule type" value="Genomic_DNA"/>
</dbReference>
<organism evidence="5 6">
    <name type="scientific">Agarivorans albus MKT 106</name>
    <dbReference type="NCBI Taxonomy" id="1331007"/>
    <lineage>
        <taxon>Bacteria</taxon>
        <taxon>Pseudomonadati</taxon>
        <taxon>Pseudomonadota</taxon>
        <taxon>Gammaproteobacteria</taxon>
        <taxon>Alteromonadales</taxon>
        <taxon>Alteromonadaceae</taxon>
        <taxon>Agarivorans</taxon>
    </lineage>
</organism>
<dbReference type="Pfam" id="PF17836">
    <property type="entry name" value="PglD_N"/>
    <property type="match status" value="1"/>
</dbReference>
<protein>
    <submittedName>
        <fullName evidence="5">4-amino-6-deoxy-N-Acetyl-D-hexosaminyl-(Lipid carrier) acetyltrasferase</fullName>
    </submittedName>
</protein>
<evidence type="ECO:0000313" key="6">
    <source>
        <dbReference type="Proteomes" id="UP000014461"/>
    </source>
</evidence>
<dbReference type="InterPro" id="IPR041561">
    <property type="entry name" value="PglD_N"/>
</dbReference>
<dbReference type="InterPro" id="IPR050179">
    <property type="entry name" value="Trans_hexapeptide_repeat"/>
</dbReference>
<gene>
    <name evidence="5" type="ORF">AALB_2841</name>
</gene>
<dbReference type="PANTHER" id="PTHR43300">
    <property type="entry name" value="ACETYLTRANSFERASE"/>
    <property type="match status" value="1"/>
</dbReference>
<dbReference type="PANTHER" id="PTHR43300:SF7">
    <property type="entry name" value="UDP-N-ACETYLBACILLOSAMINE N-ACETYLTRANSFERASE"/>
    <property type="match status" value="1"/>
</dbReference>
<evidence type="ECO:0000313" key="5">
    <source>
        <dbReference type="EMBL" id="GAD02761.1"/>
    </source>
</evidence>
<dbReference type="STRING" id="1331007.AALB_2841"/>
<keyword evidence="6" id="KW-1185">Reference proteome</keyword>
<comment type="caution">
    <text evidence="5">The sequence shown here is derived from an EMBL/GenBank/DDBJ whole genome shotgun (WGS) entry which is preliminary data.</text>
</comment>
<dbReference type="AlphaFoldDB" id="R9PTP1"/>
<dbReference type="InterPro" id="IPR011004">
    <property type="entry name" value="Trimer_LpxA-like_sf"/>
</dbReference>
<dbReference type="InterPro" id="IPR020019">
    <property type="entry name" value="AcTrfase_PglD-like"/>
</dbReference>
<feature type="active site" description="Proton acceptor" evidence="2">
    <location>
        <position position="145"/>
    </location>
</feature>